<dbReference type="RefSeq" id="WP_208267586.1">
    <property type="nucleotide sequence ID" value="NZ_BAAAGM010000033.1"/>
</dbReference>
<dbReference type="Gene3D" id="2.30.30.40">
    <property type="entry name" value="SH3 Domains"/>
    <property type="match status" value="1"/>
</dbReference>
<protein>
    <submittedName>
        <fullName evidence="1">SH3 domain-containing protein</fullName>
    </submittedName>
</protein>
<reference evidence="1 2" key="1">
    <citation type="submission" date="2021-03" db="EMBL/GenBank/DDBJ databases">
        <authorList>
            <person name="Kanchanasin P."/>
            <person name="Saeng-In P."/>
            <person name="Phongsopitanun W."/>
            <person name="Yuki M."/>
            <person name="Kudo T."/>
            <person name="Ohkuma M."/>
            <person name="Tanasupawat S."/>
        </authorList>
    </citation>
    <scope>NUCLEOTIDE SEQUENCE [LARGE SCALE GENOMIC DNA]</scope>
    <source>
        <strain evidence="1 2">L46</strain>
    </source>
</reference>
<evidence type="ECO:0000313" key="1">
    <source>
        <dbReference type="EMBL" id="MBO2439272.1"/>
    </source>
</evidence>
<comment type="caution">
    <text evidence="1">The sequence shown here is derived from an EMBL/GenBank/DDBJ whole genome shotgun (WGS) entry which is preliminary data.</text>
</comment>
<evidence type="ECO:0000313" key="2">
    <source>
        <dbReference type="Proteomes" id="UP000666915"/>
    </source>
</evidence>
<proteinExistence type="predicted"/>
<gene>
    <name evidence="1" type="ORF">J4557_17250</name>
</gene>
<keyword evidence="2" id="KW-1185">Reference proteome</keyword>
<name>A0ABS3QZ39_9ACTN</name>
<accession>A0ABS3QZ39</accession>
<sequence>MHYKTAIAVMAGVMGTGVATVPAALADAGRTGPDRVSVTATTASAYPKGRVTSHHRLAIRSRPTTRSERLGSLRPGQIVDIKCWARGQSVRGDRTWYRLGISTPEWVAGRYIRIIKGRVHHC</sequence>
<dbReference type="EMBL" id="JAGEOK010000010">
    <property type="protein sequence ID" value="MBO2439272.1"/>
    <property type="molecule type" value="Genomic_DNA"/>
</dbReference>
<organism evidence="1 2">
    <name type="scientific">Actinomadura nitritigenes</name>
    <dbReference type="NCBI Taxonomy" id="134602"/>
    <lineage>
        <taxon>Bacteria</taxon>
        <taxon>Bacillati</taxon>
        <taxon>Actinomycetota</taxon>
        <taxon>Actinomycetes</taxon>
        <taxon>Streptosporangiales</taxon>
        <taxon>Thermomonosporaceae</taxon>
        <taxon>Actinomadura</taxon>
    </lineage>
</organism>
<dbReference type="Proteomes" id="UP000666915">
    <property type="component" value="Unassembled WGS sequence"/>
</dbReference>